<evidence type="ECO:0000256" key="13">
    <source>
        <dbReference type="ARBA" id="ARBA00043219"/>
    </source>
</evidence>
<accession>A0ABC9FU37</accession>
<keyword evidence="7" id="KW-0677">Repeat</keyword>
<reference evidence="14" key="1">
    <citation type="submission" date="2024-10" db="EMBL/GenBank/DDBJ databases">
        <authorList>
            <person name="Ryan C."/>
        </authorList>
    </citation>
    <scope>NUCLEOTIDE SEQUENCE [LARGE SCALE GENOMIC DNA]</scope>
</reference>
<evidence type="ECO:0000256" key="1">
    <source>
        <dbReference type="ARBA" id="ARBA00001946"/>
    </source>
</evidence>
<dbReference type="Pfam" id="PF01239">
    <property type="entry name" value="PPTA"/>
    <property type="match status" value="4"/>
</dbReference>
<dbReference type="AlphaFoldDB" id="A0ABC9FU37"/>
<comment type="cofactor">
    <cofactor evidence="1">
        <name>Mg(2+)</name>
        <dbReference type="ChEBI" id="CHEBI:18420"/>
    </cofactor>
</comment>
<dbReference type="InterPro" id="IPR002088">
    <property type="entry name" value="Prenyl_trans_a"/>
</dbReference>
<evidence type="ECO:0000256" key="6">
    <source>
        <dbReference type="ARBA" id="ARBA00022679"/>
    </source>
</evidence>
<proteinExistence type="inferred from homology"/>
<comment type="similarity">
    <text evidence="2">Belongs to the protein prenyltransferase subunit alpha family.</text>
</comment>
<dbReference type="Proteomes" id="UP001497457">
    <property type="component" value="Chromosome 7b"/>
</dbReference>
<evidence type="ECO:0000256" key="12">
    <source>
        <dbReference type="ARBA" id="ARBA00043086"/>
    </source>
</evidence>
<dbReference type="EC" id="2.5.1.59" evidence="3"/>
<dbReference type="PROSITE" id="PS51147">
    <property type="entry name" value="PFTA"/>
    <property type="match status" value="3"/>
</dbReference>
<evidence type="ECO:0000256" key="9">
    <source>
        <dbReference type="ARBA" id="ARBA00040965"/>
    </source>
</evidence>
<evidence type="ECO:0000256" key="7">
    <source>
        <dbReference type="ARBA" id="ARBA00022737"/>
    </source>
</evidence>
<dbReference type="EC" id="2.5.1.58" evidence="4"/>
<keyword evidence="15" id="KW-1185">Reference proteome</keyword>
<name>A0ABC9FU37_9POAL</name>
<evidence type="ECO:0000256" key="10">
    <source>
        <dbReference type="ARBA" id="ARBA00041392"/>
    </source>
</evidence>
<dbReference type="GO" id="GO:0004660">
    <property type="term" value="F:protein farnesyltransferase activity"/>
    <property type="evidence" value="ECO:0007669"/>
    <property type="project" value="UniProtKB-EC"/>
</dbReference>
<dbReference type="Gene3D" id="1.25.40.120">
    <property type="entry name" value="Protein prenylyltransferase"/>
    <property type="match status" value="1"/>
</dbReference>
<keyword evidence="6" id="KW-0808">Transferase</keyword>
<sequence>MEHAKSGPSSWPELADVVPVPQDDGPSPVVPIAYRDDFHEVMDYFRALYFAGERSPRALRLTAEAIELNPGNYTVWHFRRLILEALDSDLLEEMDFVEKIAECNPKNYQIWHHKRWLAEKLGPGVASKEHEFTMKILAIDAKNYHAWSHRQWVLQALGGWESELQYCNRLLEEDVFNNSAWNQPSDELKATLEPTRNSDPEMADADLTTVVCSILQKCDPLRVNYWSWYKTALSSDIS</sequence>
<evidence type="ECO:0000256" key="2">
    <source>
        <dbReference type="ARBA" id="ARBA00006734"/>
    </source>
</evidence>
<dbReference type="GO" id="GO:0004662">
    <property type="term" value="F:CAAX-protein geranylgeranyltransferase activity"/>
    <property type="evidence" value="ECO:0007669"/>
    <property type="project" value="UniProtKB-EC"/>
</dbReference>
<evidence type="ECO:0000256" key="4">
    <source>
        <dbReference type="ARBA" id="ARBA00012702"/>
    </source>
</evidence>
<dbReference type="EMBL" id="OZ075117">
    <property type="protein sequence ID" value="CAL5082323.1"/>
    <property type="molecule type" value="Genomic_DNA"/>
</dbReference>
<evidence type="ECO:0000256" key="5">
    <source>
        <dbReference type="ARBA" id="ARBA00022602"/>
    </source>
</evidence>
<organism evidence="14 15">
    <name type="scientific">Urochloa decumbens</name>
    <dbReference type="NCBI Taxonomy" id="240449"/>
    <lineage>
        <taxon>Eukaryota</taxon>
        <taxon>Viridiplantae</taxon>
        <taxon>Streptophyta</taxon>
        <taxon>Embryophyta</taxon>
        <taxon>Tracheophyta</taxon>
        <taxon>Spermatophyta</taxon>
        <taxon>Magnoliopsida</taxon>
        <taxon>Liliopsida</taxon>
        <taxon>Poales</taxon>
        <taxon>Poaceae</taxon>
        <taxon>PACMAD clade</taxon>
        <taxon>Panicoideae</taxon>
        <taxon>Panicodae</taxon>
        <taxon>Paniceae</taxon>
        <taxon>Melinidinae</taxon>
        <taxon>Urochloa</taxon>
    </lineage>
</organism>
<dbReference type="PANTHER" id="PTHR11129">
    <property type="entry name" value="PROTEIN FARNESYLTRANSFERASE ALPHA SUBUNIT/RAB GERANYLGERANYL TRANSFERASE ALPHA SUBUNIT"/>
    <property type="match status" value="1"/>
</dbReference>
<evidence type="ECO:0000256" key="8">
    <source>
        <dbReference type="ARBA" id="ARBA00022842"/>
    </source>
</evidence>
<evidence type="ECO:0000256" key="11">
    <source>
        <dbReference type="ARBA" id="ARBA00042436"/>
    </source>
</evidence>
<keyword evidence="5" id="KW-0637">Prenyltransferase</keyword>
<keyword evidence="8" id="KW-0460">Magnesium</keyword>
<evidence type="ECO:0000256" key="3">
    <source>
        <dbReference type="ARBA" id="ARBA00012700"/>
    </source>
</evidence>
<dbReference type="PANTHER" id="PTHR11129:SF1">
    <property type="entry name" value="PROTEIN FARNESYLTRANSFERASE_GERANYLGERANYLTRANSFERASE TYPE-1 SUBUNIT ALPHA"/>
    <property type="match status" value="1"/>
</dbReference>
<dbReference type="SUPFAM" id="SSF48439">
    <property type="entry name" value="Protein prenylyltransferase"/>
    <property type="match status" value="1"/>
</dbReference>
<protein>
    <recommendedName>
        <fullName evidence="9">Protein farnesyltransferase/geranylgeranyltransferase type-1 subunit alpha</fullName>
        <ecNumber evidence="4">2.5.1.58</ecNumber>
        <ecNumber evidence="3">2.5.1.59</ecNumber>
    </recommendedName>
    <alternativeName>
        <fullName evidence="12">CAAX farnesyltransferase subunit alpha</fullName>
    </alternativeName>
    <alternativeName>
        <fullName evidence="11">FTase-alpha</fullName>
    </alternativeName>
    <alternativeName>
        <fullName evidence="10">Ras proteins prenyltransferase subunit alpha</fullName>
    </alternativeName>
    <alternativeName>
        <fullName evidence="13">Type I protein geranyl-geranyltransferase subunit alpha</fullName>
    </alternativeName>
</protein>
<gene>
    <name evidence="14" type="ORF">URODEC1_LOCUS109231</name>
</gene>
<evidence type="ECO:0000313" key="14">
    <source>
        <dbReference type="EMBL" id="CAL5082323.1"/>
    </source>
</evidence>
<evidence type="ECO:0000313" key="15">
    <source>
        <dbReference type="Proteomes" id="UP001497457"/>
    </source>
</evidence>